<comment type="caution">
    <text evidence="2">The sequence shown here is derived from an EMBL/GenBank/DDBJ whole genome shotgun (WGS) entry which is preliminary data.</text>
</comment>
<dbReference type="Pfam" id="PF07963">
    <property type="entry name" value="N_methyl"/>
    <property type="match status" value="1"/>
</dbReference>
<proteinExistence type="predicted"/>
<dbReference type="AlphaFoldDB" id="A0A2H0W6B3"/>
<protein>
    <recommendedName>
        <fullName evidence="4">Prepilin-type N-terminal cleavage/methylation domain-containing protein</fullName>
    </recommendedName>
</protein>
<organism evidence="2 3">
    <name type="scientific">Candidatus Buchananbacteria bacterium CG10_big_fil_rev_8_21_14_0_10_33_19</name>
    <dbReference type="NCBI Taxonomy" id="1974525"/>
    <lineage>
        <taxon>Bacteria</taxon>
        <taxon>Candidatus Buchananiibacteriota</taxon>
    </lineage>
</organism>
<evidence type="ECO:0000313" key="3">
    <source>
        <dbReference type="Proteomes" id="UP000229056"/>
    </source>
</evidence>
<dbReference type="Proteomes" id="UP000229056">
    <property type="component" value="Unassembled WGS sequence"/>
</dbReference>
<evidence type="ECO:0008006" key="4">
    <source>
        <dbReference type="Google" id="ProtNLM"/>
    </source>
</evidence>
<gene>
    <name evidence="2" type="ORF">COT80_01245</name>
</gene>
<evidence type="ECO:0000256" key="1">
    <source>
        <dbReference type="SAM" id="Phobius"/>
    </source>
</evidence>
<dbReference type="InterPro" id="IPR012902">
    <property type="entry name" value="N_methyl_site"/>
</dbReference>
<accession>A0A2H0W6B3</accession>
<dbReference type="NCBIfam" id="TIGR02532">
    <property type="entry name" value="IV_pilin_GFxxxE"/>
    <property type="match status" value="1"/>
</dbReference>
<feature type="transmembrane region" description="Helical" evidence="1">
    <location>
        <begin position="12"/>
        <end position="36"/>
    </location>
</feature>
<name>A0A2H0W6B3_9BACT</name>
<sequence length="190" mass="21918">MPKIKYNKNGFSLIEVVMVISISVVLFLVVAMVYYISQTTYQKTDTRAEITQNGRVILDRIIRELRQSQAIITTLPADNSNPDTIPSEIKFLDGHDSSQILYIRYYLDGQDIKREYSRYYFASDPNTYVYISDIDQFGNNPIQEIVEDKIVGEYASDLEFWGNGLININLYLIKNSETIIINTSIYGRNL</sequence>
<evidence type="ECO:0000313" key="2">
    <source>
        <dbReference type="EMBL" id="PIS06180.1"/>
    </source>
</evidence>
<keyword evidence="1" id="KW-0812">Transmembrane</keyword>
<dbReference type="EMBL" id="PEZY01000005">
    <property type="protein sequence ID" value="PIS06180.1"/>
    <property type="molecule type" value="Genomic_DNA"/>
</dbReference>
<keyword evidence="1" id="KW-1133">Transmembrane helix</keyword>
<reference evidence="3" key="1">
    <citation type="submission" date="2017-09" db="EMBL/GenBank/DDBJ databases">
        <title>Depth-based differentiation of microbial function through sediment-hosted aquifers and enrichment of novel symbionts in the deep terrestrial subsurface.</title>
        <authorList>
            <person name="Probst A.J."/>
            <person name="Ladd B."/>
            <person name="Jarett J.K."/>
            <person name="Geller-Mcgrath D.E."/>
            <person name="Sieber C.M.K."/>
            <person name="Emerson J.B."/>
            <person name="Anantharaman K."/>
            <person name="Thomas B.C."/>
            <person name="Malmstrom R."/>
            <person name="Stieglmeier M."/>
            <person name="Klingl A."/>
            <person name="Woyke T."/>
            <person name="Ryan C.M."/>
            <person name="Banfield J.F."/>
        </authorList>
    </citation>
    <scope>NUCLEOTIDE SEQUENCE [LARGE SCALE GENOMIC DNA]</scope>
</reference>
<keyword evidence="1" id="KW-0472">Membrane</keyword>